<proteinExistence type="inferred from homology"/>
<dbReference type="InterPro" id="IPR036621">
    <property type="entry name" value="Anticodon-bd_dom_sf"/>
</dbReference>
<name>A0A0R1JBX1_9LACO</name>
<protein>
    <recommendedName>
        <fullName evidence="11">Histidine--tRNA ligase</fullName>
        <ecNumber evidence="11">6.1.1.21</ecNumber>
    </recommendedName>
    <alternativeName>
        <fullName evidence="11">Histidyl-tRNA synthetase</fullName>
        <shortName evidence="11">HisRS</shortName>
    </alternativeName>
</protein>
<dbReference type="SUPFAM" id="SSF52954">
    <property type="entry name" value="Class II aaRS ABD-related"/>
    <property type="match status" value="1"/>
</dbReference>
<feature type="binding site" evidence="12">
    <location>
        <position position="128"/>
    </location>
    <ligand>
        <name>L-histidine</name>
        <dbReference type="ChEBI" id="CHEBI:57595"/>
    </ligand>
</feature>
<evidence type="ECO:0000256" key="12">
    <source>
        <dbReference type="PIRSR" id="PIRSR001549-1"/>
    </source>
</evidence>
<comment type="subcellular location">
    <subcellularLocation>
        <location evidence="1 11">Cytoplasm</location>
    </subcellularLocation>
</comment>
<evidence type="ECO:0000256" key="4">
    <source>
        <dbReference type="ARBA" id="ARBA00022490"/>
    </source>
</evidence>
<dbReference type="GO" id="GO:0006427">
    <property type="term" value="P:histidyl-tRNA aminoacylation"/>
    <property type="evidence" value="ECO:0007669"/>
    <property type="project" value="UniProtKB-UniRule"/>
</dbReference>
<dbReference type="OrthoDB" id="9800814at2"/>
<evidence type="ECO:0000313" key="15">
    <source>
        <dbReference type="Proteomes" id="UP000050929"/>
    </source>
</evidence>
<evidence type="ECO:0000256" key="3">
    <source>
        <dbReference type="ARBA" id="ARBA00011738"/>
    </source>
</evidence>
<dbReference type="PROSITE" id="PS50862">
    <property type="entry name" value="AA_TRNA_LIGASE_II"/>
    <property type="match status" value="1"/>
</dbReference>
<feature type="binding site" evidence="12">
    <location>
        <begin position="81"/>
        <end position="83"/>
    </location>
    <ligand>
        <name>L-histidine</name>
        <dbReference type="ChEBI" id="CHEBI:57595"/>
    </ligand>
</feature>
<keyword evidence="4 11" id="KW-0963">Cytoplasm</keyword>
<dbReference type="NCBIfam" id="TIGR00442">
    <property type="entry name" value="hisS"/>
    <property type="match status" value="1"/>
</dbReference>
<keyword evidence="8 11" id="KW-0648">Protein biosynthesis</keyword>
<dbReference type="Pfam" id="PF13393">
    <property type="entry name" value="tRNA-synt_His"/>
    <property type="match status" value="2"/>
</dbReference>
<comment type="caution">
    <text evidence="14">The sequence shown here is derived from an EMBL/GenBank/DDBJ whole genome shotgun (WGS) entry which is preliminary data.</text>
</comment>
<dbReference type="InterPro" id="IPR045864">
    <property type="entry name" value="aa-tRNA-synth_II/BPL/LPL"/>
</dbReference>
<dbReference type="STRING" id="1423811.FC72_GL001952"/>
<dbReference type="PANTHER" id="PTHR43707:SF1">
    <property type="entry name" value="HISTIDINE--TRNA LIGASE, MITOCHONDRIAL-RELATED"/>
    <property type="match status" value="1"/>
</dbReference>
<gene>
    <name evidence="11" type="primary">hisS</name>
    <name evidence="14" type="ORF">FC72_GL001952</name>
</gene>
<feature type="binding site" evidence="12">
    <location>
        <position position="259"/>
    </location>
    <ligand>
        <name>L-histidine</name>
        <dbReference type="ChEBI" id="CHEBI:57595"/>
    </ligand>
</feature>
<dbReference type="SUPFAM" id="SSF55681">
    <property type="entry name" value="Class II aaRS and biotin synthetases"/>
    <property type="match status" value="1"/>
</dbReference>
<feature type="binding site" evidence="12">
    <location>
        <position position="132"/>
    </location>
    <ligand>
        <name>L-histidine</name>
        <dbReference type="ChEBI" id="CHEBI:57595"/>
    </ligand>
</feature>
<dbReference type="InterPro" id="IPR033656">
    <property type="entry name" value="HisRS_anticodon"/>
</dbReference>
<sequence length="423" mass="48212">MRYQKPKGTMDILPSESVKWQYVESVAQRIFSRYRFSEIRTPIFESYEVFERSSGDTSDIVSKEMYDFKDKGDRHLALRPEGTAGVVRAYVENKLYGPEHIKPYKVWYKGPMFRYERPQSGRQRQFHQIGVEAFGSDSPELDVEVITMGLNFLNELGIKNLKVAINTLGDPESRSSYHKALVDYFTPFKDQLSDDSKVRLEKNPLRILDSKDANDKKIVANAPSILDYLNDASRERFEYLKKLLDDLNVNYEVDSTMVRGLDYYNHTIFEFMVTDPAFDNKEITVLAGGRYNGLVEELGGPQTPGIGFGLGVERLMLLLKDEDLVINNDLDVYLVTIGQKAEQASVKILSNLRQVGFTADKDYLQRKIKAQFKTADHLQAKYTVTIGDDEIENNTANVKNMATGDQISVALDNLAEELKKIEG</sequence>
<accession>A0A0R1JBX1</accession>
<evidence type="ECO:0000313" key="14">
    <source>
        <dbReference type="EMBL" id="KRK64711.1"/>
    </source>
</evidence>
<feature type="binding site" evidence="12">
    <location>
        <begin position="263"/>
        <end position="264"/>
    </location>
    <ligand>
        <name>L-histidine</name>
        <dbReference type="ChEBI" id="CHEBI:57595"/>
    </ligand>
</feature>
<keyword evidence="7 11" id="KW-0067">ATP-binding</keyword>
<dbReference type="GO" id="GO:0005524">
    <property type="term" value="F:ATP binding"/>
    <property type="evidence" value="ECO:0007669"/>
    <property type="project" value="UniProtKB-UniRule"/>
</dbReference>
<dbReference type="AlphaFoldDB" id="A0A0R1JBX1"/>
<keyword evidence="9 11" id="KW-0030">Aminoacyl-tRNA synthetase</keyword>
<dbReference type="GO" id="GO:0005737">
    <property type="term" value="C:cytoplasm"/>
    <property type="evidence" value="ECO:0007669"/>
    <property type="project" value="UniProtKB-SubCell"/>
</dbReference>
<organism evidence="14 15">
    <name type="scientific">Companilactobacillus tucceti DSM 20183</name>
    <dbReference type="NCBI Taxonomy" id="1423811"/>
    <lineage>
        <taxon>Bacteria</taxon>
        <taxon>Bacillati</taxon>
        <taxon>Bacillota</taxon>
        <taxon>Bacilli</taxon>
        <taxon>Lactobacillales</taxon>
        <taxon>Lactobacillaceae</taxon>
        <taxon>Companilactobacillus</taxon>
    </lineage>
</organism>
<dbReference type="HAMAP" id="MF_00127">
    <property type="entry name" value="His_tRNA_synth"/>
    <property type="match status" value="1"/>
</dbReference>
<evidence type="ECO:0000259" key="13">
    <source>
        <dbReference type="PROSITE" id="PS50862"/>
    </source>
</evidence>
<dbReference type="PIRSF" id="PIRSF001549">
    <property type="entry name" value="His-tRNA_synth"/>
    <property type="match status" value="1"/>
</dbReference>
<evidence type="ECO:0000256" key="6">
    <source>
        <dbReference type="ARBA" id="ARBA00022741"/>
    </source>
</evidence>
<reference evidence="14 15" key="1">
    <citation type="journal article" date="2015" name="Genome Announc.">
        <title>Expanding the biotechnology potential of lactobacilli through comparative genomics of 213 strains and associated genera.</title>
        <authorList>
            <person name="Sun Z."/>
            <person name="Harris H.M."/>
            <person name="McCann A."/>
            <person name="Guo C."/>
            <person name="Argimon S."/>
            <person name="Zhang W."/>
            <person name="Yang X."/>
            <person name="Jeffery I.B."/>
            <person name="Cooney J.C."/>
            <person name="Kagawa T.F."/>
            <person name="Liu W."/>
            <person name="Song Y."/>
            <person name="Salvetti E."/>
            <person name="Wrobel A."/>
            <person name="Rasinkangas P."/>
            <person name="Parkhill J."/>
            <person name="Rea M.C."/>
            <person name="O'Sullivan O."/>
            <person name="Ritari J."/>
            <person name="Douillard F.P."/>
            <person name="Paul Ross R."/>
            <person name="Yang R."/>
            <person name="Briner A.E."/>
            <person name="Felis G.E."/>
            <person name="de Vos W.M."/>
            <person name="Barrangou R."/>
            <person name="Klaenhammer T.R."/>
            <person name="Caufield P.W."/>
            <person name="Cui Y."/>
            <person name="Zhang H."/>
            <person name="O'Toole P.W."/>
        </authorList>
    </citation>
    <scope>NUCLEOTIDE SEQUENCE [LARGE SCALE GENOMIC DNA]</scope>
    <source>
        <strain evidence="14 15">DSM 20183</strain>
    </source>
</reference>
<dbReference type="RefSeq" id="WP_057765300.1">
    <property type="nucleotide sequence ID" value="NZ_AZDG01000008.1"/>
</dbReference>
<dbReference type="GO" id="GO:0004821">
    <property type="term" value="F:histidine-tRNA ligase activity"/>
    <property type="evidence" value="ECO:0007669"/>
    <property type="project" value="UniProtKB-UniRule"/>
</dbReference>
<comment type="catalytic activity">
    <reaction evidence="10 11">
        <text>tRNA(His) + L-histidine + ATP = L-histidyl-tRNA(His) + AMP + diphosphate + H(+)</text>
        <dbReference type="Rhea" id="RHEA:17313"/>
        <dbReference type="Rhea" id="RHEA-COMP:9665"/>
        <dbReference type="Rhea" id="RHEA-COMP:9689"/>
        <dbReference type="ChEBI" id="CHEBI:15378"/>
        <dbReference type="ChEBI" id="CHEBI:30616"/>
        <dbReference type="ChEBI" id="CHEBI:33019"/>
        <dbReference type="ChEBI" id="CHEBI:57595"/>
        <dbReference type="ChEBI" id="CHEBI:78442"/>
        <dbReference type="ChEBI" id="CHEBI:78527"/>
        <dbReference type="ChEBI" id="CHEBI:456215"/>
        <dbReference type="EC" id="6.1.1.21"/>
    </reaction>
</comment>
<keyword evidence="5 11" id="KW-0436">Ligase</keyword>
<dbReference type="Gene3D" id="3.30.930.10">
    <property type="entry name" value="Bira Bifunctional Protein, Domain 2"/>
    <property type="match status" value="1"/>
</dbReference>
<dbReference type="GO" id="GO:0016740">
    <property type="term" value="F:transferase activity"/>
    <property type="evidence" value="ECO:0007669"/>
    <property type="project" value="UniProtKB-ARBA"/>
</dbReference>
<evidence type="ECO:0000256" key="8">
    <source>
        <dbReference type="ARBA" id="ARBA00022917"/>
    </source>
</evidence>
<dbReference type="PATRIC" id="fig|1423811.3.peg.1996"/>
<dbReference type="FunFam" id="3.30.930.10:FF:000005">
    <property type="entry name" value="Histidine--tRNA ligase"/>
    <property type="match status" value="1"/>
</dbReference>
<evidence type="ECO:0000256" key="5">
    <source>
        <dbReference type="ARBA" id="ARBA00022598"/>
    </source>
</evidence>
<dbReference type="InterPro" id="IPR015807">
    <property type="entry name" value="His-tRNA-ligase"/>
</dbReference>
<evidence type="ECO:0000256" key="9">
    <source>
        <dbReference type="ARBA" id="ARBA00023146"/>
    </source>
</evidence>
<evidence type="ECO:0000256" key="7">
    <source>
        <dbReference type="ARBA" id="ARBA00022840"/>
    </source>
</evidence>
<comment type="similarity">
    <text evidence="2 11">Belongs to the class-II aminoacyl-tRNA synthetase family.</text>
</comment>
<dbReference type="InterPro" id="IPR004516">
    <property type="entry name" value="HisRS/HisZ"/>
</dbReference>
<dbReference type="InterPro" id="IPR004154">
    <property type="entry name" value="Anticodon-bd"/>
</dbReference>
<dbReference type="Gene3D" id="3.40.50.800">
    <property type="entry name" value="Anticodon-binding domain"/>
    <property type="match status" value="1"/>
</dbReference>
<dbReference type="Proteomes" id="UP000050929">
    <property type="component" value="Unassembled WGS sequence"/>
</dbReference>
<dbReference type="CDD" id="cd00773">
    <property type="entry name" value="HisRS-like_core"/>
    <property type="match status" value="1"/>
</dbReference>
<evidence type="ECO:0000256" key="11">
    <source>
        <dbReference type="HAMAP-Rule" id="MF_00127"/>
    </source>
</evidence>
<dbReference type="EMBL" id="AZDG01000008">
    <property type="protein sequence ID" value="KRK64711.1"/>
    <property type="molecule type" value="Genomic_DNA"/>
</dbReference>
<evidence type="ECO:0000256" key="1">
    <source>
        <dbReference type="ARBA" id="ARBA00004496"/>
    </source>
</evidence>
<feature type="domain" description="Aminoacyl-transfer RNA synthetases class-II family profile" evidence="13">
    <location>
        <begin position="23"/>
        <end position="337"/>
    </location>
</feature>
<keyword evidence="6 11" id="KW-0547">Nucleotide-binding</keyword>
<dbReference type="InterPro" id="IPR041715">
    <property type="entry name" value="HisRS-like_core"/>
</dbReference>
<dbReference type="CDD" id="cd00859">
    <property type="entry name" value="HisRS_anticodon"/>
    <property type="match status" value="1"/>
</dbReference>
<dbReference type="InterPro" id="IPR006195">
    <property type="entry name" value="aa-tRNA-synth_II"/>
</dbReference>
<dbReference type="GO" id="GO:0140096">
    <property type="term" value="F:catalytic activity, acting on a protein"/>
    <property type="evidence" value="ECO:0007669"/>
    <property type="project" value="UniProtKB-ARBA"/>
</dbReference>
<keyword evidence="15" id="KW-1185">Reference proteome</keyword>
<evidence type="ECO:0000256" key="2">
    <source>
        <dbReference type="ARBA" id="ARBA00008226"/>
    </source>
</evidence>
<comment type="subunit">
    <text evidence="3 11">Homodimer.</text>
</comment>
<feature type="binding site" evidence="12">
    <location>
        <position position="114"/>
    </location>
    <ligand>
        <name>L-histidine</name>
        <dbReference type="ChEBI" id="CHEBI:57595"/>
    </ligand>
</feature>
<dbReference type="Pfam" id="PF03129">
    <property type="entry name" value="HGTP_anticodon"/>
    <property type="match status" value="1"/>
</dbReference>
<evidence type="ECO:0000256" key="10">
    <source>
        <dbReference type="ARBA" id="ARBA00047639"/>
    </source>
</evidence>
<dbReference type="PANTHER" id="PTHR43707">
    <property type="entry name" value="HISTIDYL-TRNA SYNTHETASE"/>
    <property type="match status" value="1"/>
</dbReference>
<dbReference type="EC" id="6.1.1.21" evidence="11"/>